<gene>
    <name evidence="1" type="ORF">M124_3482</name>
</gene>
<dbReference type="EMBL" id="JGCY01000393">
    <property type="protein sequence ID" value="EXY72748.1"/>
    <property type="molecule type" value="Genomic_DNA"/>
</dbReference>
<reference evidence="1 2" key="1">
    <citation type="submission" date="2014-02" db="EMBL/GenBank/DDBJ databases">
        <authorList>
            <person name="Sears C."/>
            <person name="Carroll K."/>
            <person name="Sack B.R."/>
            <person name="Qadri F."/>
            <person name="Myers L.L."/>
            <person name="Chung G.-T."/>
            <person name="Escheverria P."/>
            <person name="Fraser C.M."/>
            <person name="Sadzewicz L."/>
            <person name="Shefchek K.A."/>
            <person name="Tallon L."/>
            <person name="Das S.P."/>
            <person name="Daugherty S."/>
            <person name="Mongodin E.F."/>
        </authorList>
    </citation>
    <scope>NUCLEOTIDE SEQUENCE [LARGE SCALE GENOMIC DNA]</scope>
    <source>
        <strain evidence="2">3988T(B)14</strain>
    </source>
</reference>
<evidence type="ECO:0000313" key="1">
    <source>
        <dbReference type="EMBL" id="EXY72748.1"/>
    </source>
</evidence>
<sequence>MLGKRSNKVINNFLNIKHNQTNIFQEKTVTASIIALTF</sequence>
<name>A0A015UFL4_BACFG</name>
<protein>
    <submittedName>
        <fullName evidence="1">Uncharacterized protein</fullName>
    </submittedName>
</protein>
<dbReference type="Proteomes" id="UP000020529">
    <property type="component" value="Unassembled WGS sequence"/>
</dbReference>
<dbReference type="AlphaFoldDB" id="A0A015UFL4"/>
<organism evidence="1 2">
    <name type="scientific">Bacteroides fragilis str. 3988T(B)14</name>
    <dbReference type="NCBI Taxonomy" id="1339315"/>
    <lineage>
        <taxon>Bacteria</taxon>
        <taxon>Pseudomonadati</taxon>
        <taxon>Bacteroidota</taxon>
        <taxon>Bacteroidia</taxon>
        <taxon>Bacteroidales</taxon>
        <taxon>Bacteroidaceae</taxon>
        <taxon>Bacteroides</taxon>
    </lineage>
</organism>
<dbReference type="PATRIC" id="fig|1339315.3.peg.4140"/>
<accession>A0A015UFL4</accession>
<evidence type="ECO:0000313" key="2">
    <source>
        <dbReference type="Proteomes" id="UP000020529"/>
    </source>
</evidence>
<comment type="caution">
    <text evidence="1">The sequence shown here is derived from an EMBL/GenBank/DDBJ whole genome shotgun (WGS) entry which is preliminary data.</text>
</comment>
<proteinExistence type="predicted"/>